<proteinExistence type="predicted"/>
<dbReference type="AlphaFoldDB" id="A0A9J5XWH6"/>
<evidence type="ECO:0000313" key="1">
    <source>
        <dbReference type="EMBL" id="KAG5591564.1"/>
    </source>
</evidence>
<organism evidence="1 2">
    <name type="scientific">Solanum commersonii</name>
    <name type="common">Commerson's wild potato</name>
    <name type="synonym">Commerson's nightshade</name>
    <dbReference type="NCBI Taxonomy" id="4109"/>
    <lineage>
        <taxon>Eukaryota</taxon>
        <taxon>Viridiplantae</taxon>
        <taxon>Streptophyta</taxon>
        <taxon>Embryophyta</taxon>
        <taxon>Tracheophyta</taxon>
        <taxon>Spermatophyta</taxon>
        <taxon>Magnoliopsida</taxon>
        <taxon>eudicotyledons</taxon>
        <taxon>Gunneridae</taxon>
        <taxon>Pentapetalae</taxon>
        <taxon>asterids</taxon>
        <taxon>lamiids</taxon>
        <taxon>Solanales</taxon>
        <taxon>Solanaceae</taxon>
        <taxon>Solanoideae</taxon>
        <taxon>Solaneae</taxon>
        <taxon>Solanum</taxon>
    </lineage>
</organism>
<gene>
    <name evidence="1" type="ORF">H5410_042078</name>
</gene>
<dbReference type="EMBL" id="JACXVP010000008">
    <property type="protein sequence ID" value="KAG5591564.1"/>
    <property type="molecule type" value="Genomic_DNA"/>
</dbReference>
<comment type="caution">
    <text evidence="1">The sequence shown here is derived from an EMBL/GenBank/DDBJ whole genome shotgun (WGS) entry which is preliminary data.</text>
</comment>
<dbReference type="Proteomes" id="UP000824120">
    <property type="component" value="Chromosome 8"/>
</dbReference>
<name>A0A9J5XWH6_SOLCO</name>
<keyword evidence="2" id="KW-1185">Reference proteome</keyword>
<reference evidence="1 2" key="1">
    <citation type="submission" date="2020-09" db="EMBL/GenBank/DDBJ databases">
        <title>De no assembly of potato wild relative species, Solanum commersonii.</title>
        <authorList>
            <person name="Cho K."/>
        </authorList>
    </citation>
    <scope>NUCLEOTIDE SEQUENCE [LARGE SCALE GENOMIC DNA]</scope>
    <source>
        <strain evidence="1">LZ3.2</strain>
        <tissue evidence="1">Leaf</tissue>
    </source>
</reference>
<sequence>MTSEKMAGRSREGGEFSRGACTLFRDITRLFNLRSVAGWLETQGRLMRRLCGEFYASYAATLRGFISSGRSHSSGIHSHPHWFRMRGHITAAIRRFLYGLLAGHSWSCLAGV</sequence>
<protein>
    <submittedName>
        <fullName evidence="1">Uncharacterized protein</fullName>
    </submittedName>
</protein>
<evidence type="ECO:0000313" key="2">
    <source>
        <dbReference type="Proteomes" id="UP000824120"/>
    </source>
</evidence>
<accession>A0A9J5XWH6</accession>